<feature type="transmembrane region" description="Helical" evidence="1">
    <location>
        <begin position="227"/>
        <end position="249"/>
    </location>
</feature>
<dbReference type="Proteomes" id="UP001165383">
    <property type="component" value="Unassembled WGS sequence"/>
</dbReference>
<evidence type="ECO:0008006" key="4">
    <source>
        <dbReference type="Google" id="ProtNLM"/>
    </source>
</evidence>
<evidence type="ECO:0000256" key="1">
    <source>
        <dbReference type="SAM" id="Phobius"/>
    </source>
</evidence>
<dbReference type="EMBL" id="JAMGBB010000001">
    <property type="protein sequence ID" value="MCL6739921.1"/>
    <property type="molecule type" value="Genomic_DNA"/>
</dbReference>
<name>A0ABT0S6B3_9SPHN</name>
<keyword evidence="1" id="KW-1133">Transmembrane helix</keyword>
<evidence type="ECO:0000313" key="3">
    <source>
        <dbReference type="Proteomes" id="UP001165383"/>
    </source>
</evidence>
<proteinExistence type="predicted"/>
<organism evidence="2 3">
    <name type="scientific">Sphingomonas brevis</name>
    <dbReference type="NCBI Taxonomy" id="2908206"/>
    <lineage>
        <taxon>Bacteria</taxon>
        <taxon>Pseudomonadati</taxon>
        <taxon>Pseudomonadota</taxon>
        <taxon>Alphaproteobacteria</taxon>
        <taxon>Sphingomonadales</taxon>
        <taxon>Sphingomonadaceae</taxon>
        <taxon>Sphingomonas</taxon>
    </lineage>
</organism>
<keyword evidence="1" id="KW-0472">Membrane</keyword>
<evidence type="ECO:0000313" key="2">
    <source>
        <dbReference type="EMBL" id="MCL6739921.1"/>
    </source>
</evidence>
<sequence length="274" mass="29059">MSHLSIGKAWDEAKAALSAHRRLIVPIALGLILLPAVIASMVEPQVPPGQQPPPGSWMLVVLAMIFVMFVGQLAMVLLVNGWRGSVGEAIGQAARRAPPLILAAMMFGAVVILLFSAILAIGMGPAIESGQFDVDNTSGLGWILLLLGLVAFLYFTIRLLMLIPVIASEQVGPIAALRRAFVLTAGNFWRLFGFVAMLVLGFMIVALTVGAVVGAFVTLLFGRPEPWTIALLLVALAGGLVQAGFMMVYTAMLARIYAQLSAGQASVPEVKRED</sequence>
<dbReference type="RefSeq" id="WP_249914385.1">
    <property type="nucleotide sequence ID" value="NZ_JAMGBB010000001.1"/>
</dbReference>
<accession>A0ABT0S6B3</accession>
<keyword evidence="1" id="KW-0812">Transmembrane</keyword>
<keyword evidence="3" id="KW-1185">Reference proteome</keyword>
<feature type="transmembrane region" description="Helical" evidence="1">
    <location>
        <begin position="188"/>
        <end position="221"/>
    </location>
</feature>
<protein>
    <recommendedName>
        <fullName evidence="4">Glycerophosphoryl diester phosphodiesterase membrane domain-containing protein</fullName>
    </recommendedName>
</protein>
<feature type="transmembrane region" description="Helical" evidence="1">
    <location>
        <begin position="57"/>
        <end position="79"/>
    </location>
</feature>
<reference evidence="2" key="1">
    <citation type="submission" date="2022-05" db="EMBL/GenBank/DDBJ databases">
        <authorList>
            <person name="Jo J.-H."/>
            <person name="Im W.-T."/>
        </authorList>
    </citation>
    <scope>NUCLEOTIDE SEQUENCE</scope>
    <source>
        <strain evidence="2">RB56-2</strain>
    </source>
</reference>
<gene>
    <name evidence="2" type="ORF">LZ518_02055</name>
</gene>
<feature type="transmembrane region" description="Helical" evidence="1">
    <location>
        <begin position="23"/>
        <end position="42"/>
    </location>
</feature>
<feature type="transmembrane region" description="Helical" evidence="1">
    <location>
        <begin position="100"/>
        <end position="122"/>
    </location>
</feature>
<feature type="transmembrane region" description="Helical" evidence="1">
    <location>
        <begin position="142"/>
        <end position="167"/>
    </location>
</feature>
<comment type="caution">
    <text evidence="2">The sequence shown here is derived from an EMBL/GenBank/DDBJ whole genome shotgun (WGS) entry which is preliminary data.</text>
</comment>